<reference evidence="1" key="1">
    <citation type="submission" date="2016-01" db="EMBL/GenBank/DDBJ databases">
        <title>Reference transcriptome for the parasite Schistocephalus solidus: insights into the molecular evolution of parasitism.</title>
        <authorList>
            <person name="Hebert F.O."/>
            <person name="Grambauer S."/>
            <person name="Barber I."/>
            <person name="Landry C.R."/>
            <person name="Aubin-Horth N."/>
        </authorList>
    </citation>
    <scope>NUCLEOTIDE SEQUENCE</scope>
</reference>
<dbReference type="AlphaFoldDB" id="A0A0X3PMH6"/>
<evidence type="ECO:0000313" key="1">
    <source>
        <dbReference type="EMBL" id="JAP52470.1"/>
    </source>
</evidence>
<name>A0A0X3PMH6_SCHSO</name>
<proteinExistence type="predicted"/>
<protein>
    <submittedName>
        <fullName evidence="1">Uncharacterized protein</fullName>
    </submittedName>
</protein>
<dbReference type="EMBL" id="GEEE01010755">
    <property type="protein sequence ID" value="JAP52470.1"/>
    <property type="molecule type" value="Transcribed_RNA"/>
</dbReference>
<gene>
    <name evidence="1" type="ORF">TR165738</name>
</gene>
<sequence length="196" mass="20659">MSFKTHHPCNYAAARIGYGRGGIDDGDRRLLAFGPAASVLSEVGEEATGCAEAVSAFASSGPPVVGVAGASSAFFPPNMYQPSAMTRTRPTAPIARVIFMFFHQYLFFNFPALASNCEAPAWRASARSSSLPRAASLSSTFSMLTRIMSTTSLTWACVCWKRLLVACEGAGLPSAGGAAAFSGWFILCTSEALLHK</sequence>
<organism evidence="1">
    <name type="scientific">Schistocephalus solidus</name>
    <name type="common">Tapeworm</name>
    <dbReference type="NCBI Taxonomy" id="70667"/>
    <lineage>
        <taxon>Eukaryota</taxon>
        <taxon>Metazoa</taxon>
        <taxon>Spiralia</taxon>
        <taxon>Lophotrochozoa</taxon>
        <taxon>Platyhelminthes</taxon>
        <taxon>Cestoda</taxon>
        <taxon>Eucestoda</taxon>
        <taxon>Diphyllobothriidea</taxon>
        <taxon>Diphyllobothriidae</taxon>
        <taxon>Schistocephalus</taxon>
    </lineage>
</organism>
<accession>A0A0X3PMH6</accession>